<proteinExistence type="predicted"/>
<evidence type="ECO:0000313" key="4">
    <source>
        <dbReference type="Proteomes" id="UP000245379"/>
    </source>
</evidence>
<dbReference type="PROSITE" id="PS50110">
    <property type="entry name" value="RESPONSE_REGULATORY"/>
    <property type="match status" value="1"/>
</dbReference>
<accession>A0A317ELS9</accession>
<keyword evidence="4" id="KW-1185">Reference proteome</keyword>
<dbReference type="GO" id="GO:0000160">
    <property type="term" value="P:phosphorelay signal transduction system"/>
    <property type="evidence" value="ECO:0007669"/>
    <property type="project" value="InterPro"/>
</dbReference>
<dbReference type="OrthoDB" id="1121174at2"/>
<comment type="caution">
    <text evidence="3">The sequence shown here is derived from an EMBL/GenBank/DDBJ whole genome shotgun (WGS) entry which is preliminary data.</text>
</comment>
<protein>
    <recommendedName>
        <fullName evidence="2">Response regulatory domain-containing protein</fullName>
    </recommendedName>
</protein>
<dbReference type="Pfam" id="PF00072">
    <property type="entry name" value="Response_reg"/>
    <property type="match status" value="1"/>
</dbReference>
<dbReference type="InterPro" id="IPR052893">
    <property type="entry name" value="TCS_response_regulator"/>
</dbReference>
<dbReference type="PANTHER" id="PTHR44520:SF2">
    <property type="entry name" value="RESPONSE REGULATOR RCP1"/>
    <property type="match status" value="1"/>
</dbReference>
<gene>
    <name evidence="3" type="ORF">DHW03_08095</name>
</gene>
<reference evidence="3 4" key="1">
    <citation type="submission" date="2018-05" db="EMBL/GenBank/DDBJ databases">
        <title>Pedobacter paludis sp. nov., isolated from wetland soil.</title>
        <authorList>
            <person name="Zhang Y."/>
            <person name="Wang G."/>
        </authorList>
    </citation>
    <scope>NUCLEOTIDE SEQUENCE [LARGE SCALE GENOMIC DNA]</scope>
    <source>
        <strain evidence="3 4">KCTC22721</strain>
    </source>
</reference>
<dbReference type="InterPro" id="IPR011006">
    <property type="entry name" value="CheY-like_superfamily"/>
</dbReference>
<evidence type="ECO:0000256" key="1">
    <source>
        <dbReference type="PROSITE-ProRule" id="PRU00169"/>
    </source>
</evidence>
<dbReference type="InterPro" id="IPR001789">
    <property type="entry name" value="Sig_transdc_resp-reg_receiver"/>
</dbReference>
<feature type="domain" description="Response regulatory" evidence="2">
    <location>
        <begin position="4"/>
        <end position="127"/>
    </location>
</feature>
<dbReference type="SMART" id="SM00448">
    <property type="entry name" value="REC"/>
    <property type="match status" value="1"/>
</dbReference>
<dbReference type="AlphaFoldDB" id="A0A317ELS9"/>
<dbReference type="Gene3D" id="3.40.50.2300">
    <property type="match status" value="1"/>
</dbReference>
<sequence>MKTKILIVDDDEMTLLIHREVLKGSEFSFGAKYFNAAKPALKFIEKNLSYELSFLILLDLEMPGMDGWQLLDHLQISPYKNNIYVVLVTASENEEDKKRAAEYEEVHGFITKPFVIDHFKMLKGIKKVIDSF</sequence>
<evidence type="ECO:0000313" key="3">
    <source>
        <dbReference type="EMBL" id="PWS27544.1"/>
    </source>
</evidence>
<feature type="modified residue" description="4-aspartylphosphate" evidence="1">
    <location>
        <position position="59"/>
    </location>
</feature>
<name>A0A317ELS9_9SPHI</name>
<dbReference type="EMBL" id="QGNZ01000002">
    <property type="protein sequence ID" value="PWS27544.1"/>
    <property type="molecule type" value="Genomic_DNA"/>
</dbReference>
<evidence type="ECO:0000259" key="2">
    <source>
        <dbReference type="PROSITE" id="PS50110"/>
    </source>
</evidence>
<organism evidence="3 4">
    <name type="scientific">Pedobacter yonginense</name>
    <dbReference type="NCBI Taxonomy" id="651869"/>
    <lineage>
        <taxon>Bacteria</taxon>
        <taxon>Pseudomonadati</taxon>
        <taxon>Bacteroidota</taxon>
        <taxon>Sphingobacteriia</taxon>
        <taxon>Sphingobacteriales</taxon>
        <taxon>Sphingobacteriaceae</taxon>
        <taxon>Pedobacter</taxon>
    </lineage>
</organism>
<dbReference type="PANTHER" id="PTHR44520">
    <property type="entry name" value="RESPONSE REGULATOR RCP1-RELATED"/>
    <property type="match status" value="1"/>
</dbReference>
<dbReference type="RefSeq" id="WP_109925252.1">
    <property type="nucleotide sequence ID" value="NZ_QGNZ01000002.1"/>
</dbReference>
<dbReference type="SUPFAM" id="SSF52172">
    <property type="entry name" value="CheY-like"/>
    <property type="match status" value="1"/>
</dbReference>
<keyword evidence="1" id="KW-0597">Phosphoprotein</keyword>
<dbReference type="Proteomes" id="UP000245379">
    <property type="component" value="Unassembled WGS sequence"/>
</dbReference>